<organism evidence="5 6">
    <name type="scientific">Candidatus Microsaccharimonas sossegonensis</name>
    <dbReference type="NCBI Taxonomy" id="2506948"/>
    <lineage>
        <taxon>Bacteria</taxon>
        <taxon>Candidatus Saccharimonadota</taxon>
        <taxon>Candidatus Saccharimonadia</taxon>
        <taxon>Candidatus Saccharimonadales</taxon>
        <taxon>Candidatus Saccharimonadaceae</taxon>
        <taxon>Candidatus Microsaccharimonas</taxon>
    </lineage>
</organism>
<feature type="region of interest" description="Disordered" evidence="4">
    <location>
        <begin position="95"/>
        <end position="150"/>
    </location>
</feature>
<proteinExistence type="inferred from homology"/>
<dbReference type="PROSITE" id="PS50935">
    <property type="entry name" value="SSB"/>
    <property type="match status" value="1"/>
</dbReference>
<comment type="caution">
    <text evidence="5">The sequence shown here is derived from an EMBL/GenBank/DDBJ whole genome shotgun (WGS) entry which is preliminary data.</text>
</comment>
<dbReference type="SUPFAM" id="SSF50249">
    <property type="entry name" value="Nucleic acid-binding proteins"/>
    <property type="match status" value="1"/>
</dbReference>
<dbReference type="PANTHER" id="PTHR10302:SF27">
    <property type="entry name" value="SINGLE-STRANDED DNA-BINDING PROTEIN"/>
    <property type="match status" value="1"/>
</dbReference>
<dbReference type="InterPro" id="IPR000424">
    <property type="entry name" value="Primosome_PriB/ssb"/>
</dbReference>
<comment type="caution">
    <text evidence="2">Lacks conserved residue(s) required for the propagation of feature annotation.</text>
</comment>
<evidence type="ECO:0000313" key="6">
    <source>
        <dbReference type="Proteomes" id="UP000289257"/>
    </source>
</evidence>
<evidence type="ECO:0000313" key="5">
    <source>
        <dbReference type="EMBL" id="RWZ78443.1"/>
    </source>
</evidence>
<evidence type="ECO:0000256" key="3">
    <source>
        <dbReference type="PIRNR" id="PIRNR002070"/>
    </source>
</evidence>
<dbReference type="EMBL" id="SCKX01000001">
    <property type="protein sequence ID" value="RWZ78443.1"/>
    <property type="molecule type" value="Genomic_DNA"/>
</dbReference>
<dbReference type="GO" id="GO:0009295">
    <property type="term" value="C:nucleoid"/>
    <property type="evidence" value="ECO:0007669"/>
    <property type="project" value="TreeGrafter"/>
</dbReference>
<name>A0A4Q0AH77_9BACT</name>
<keyword evidence="1 2" id="KW-0238">DNA-binding</keyword>
<dbReference type="PIRSF" id="PIRSF002070">
    <property type="entry name" value="SSB"/>
    <property type="match status" value="1"/>
</dbReference>
<dbReference type="HAMAP" id="MF_00984">
    <property type="entry name" value="SSB"/>
    <property type="match status" value="1"/>
</dbReference>
<dbReference type="NCBIfam" id="TIGR00621">
    <property type="entry name" value="ssb"/>
    <property type="match status" value="1"/>
</dbReference>
<gene>
    <name evidence="5" type="ORF">EOT05_01640</name>
</gene>
<evidence type="ECO:0000256" key="4">
    <source>
        <dbReference type="SAM" id="MobiDB-lite"/>
    </source>
</evidence>
<comment type="subunit">
    <text evidence="2">Homotetramer.</text>
</comment>
<evidence type="ECO:0000256" key="1">
    <source>
        <dbReference type="ARBA" id="ARBA00023125"/>
    </source>
</evidence>
<protein>
    <recommendedName>
        <fullName evidence="2 3">Single-stranded DNA-binding protein</fullName>
        <shortName evidence="2">SSB</shortName>
    </recommendedName>
</protein>
<dbReference type="InterPro" id="IPR011344">
    <property type="entry name" value="ssDNA-bd"/>
</dbReference>
<keyword evidence="6" id="KW-1185">Reference proteome</keyword>
<sequence>MAKSINQVILMGRLTRDPEQRTTTGGKTIANFSIAVDRGGDSDAADFFEITAWEKLGDLVIQYLRKGRRVLVQGRLRQDSWDDKETGKKRSRVEVTATDVTFLDGPSDGQGNGNGGSSAPRADSSNSKKSDDVVIEDIEDKPIDLSEIPF</sequence>
<dbReference type="GO" id="GO:0003697">
    <property type="term" value="F:single-stranded DNA binding"/>
    <property type="evidence" value="ECO:0007669"/>
    <property type="project" value="UniProtKB-UniRule"/>
</dbReference>
<dbReference type="Proteomes" id="UP000289257">
    <property type="component" value="Unassembled WGS sequence"/>
</dbReference>
<reference evidence="5" key="1">
    <citation type="submission" date="2019-01" db="EMBL/GenBank/DDBJ databases">
        <title>Genomic signatures and co-occurrence patterns of the ultra-small Saccharimodia (Patescibacteria phylum) suggest a symbiotic lifestyle.</title>
        <authorList>
            <person name="Lemos L."/>
            <person name="Medeiros J."/>
            <person name="Andreote F."/>
            <person name="Fernandes G."/>
            <person name="Varani A."/>
            <person name="Oliveira G."/>
            <person name="Pylro V."/>
        </authorList>
    </citation>
    <scope>NUCLEOTIDE SEQUENCE [LARGE SCALE GENOMIC DNA]</scope>
    <source>
        <strain evidence="5">AMD02</strain>
    </source>
</reference>
<accession>A0A4Q0AH77</accession>
<evidence type="ECO:0000256" key="2">
    <source>
        <dbReference type="HAMAP-Rule" id="MF_00984"/>
    </source>
</evidence>
<dbReference type="PANTHER" id="PTHR10302">
    <property type="entry name" value="SINGLE-STRANDED DNA-BINDING PROTEIN"/>
    <property type="match status" value="1"/>
</dbReference>
<dbReference type="Pfam" id="PF00436">
    <property type="entry name" value="SSB"/>
    <property type="match status" value="1"/>
</dbReference>
<dbReference type="GO" id="GO:0006260">
    <property type="term" value="P:DNA replication"/>
    <property type="evidence" value="ECO:0007669"/>
    <property type="project" value="InterPro"/>
</dbReference>
<dbReference type="AlphaFoldDB" id="A0A4Q0AH77"/>
<dbReference type="Gene3D" id="2.40.50.140">
    <property type="entry name" value="Nucleic acid-binding proteins"/>
    <property type="match status" value="1"/>
</dbReference>
<dbReference type="InterPro" id="IPR012340">
    <property type="entry name" value="NA-bd_OB-fold"/>
</dbReference>
<dbReference type="CDD" id="cd04496">
    <property type="entry name" value="SSB_OBF"/>
    <property type="match status" value="1"/>
</dbReference>